<reference evidence="7" key="2">
    <citation type="submission" date="2020-09" db="EMBL/GenBank/DDBJ databases">
        <authorList>
            <person name="Sun Q."/>
            <person name="Kim S."/>
        </authorList>
    </citation>
    <scope>NUCLEOTIDE SEQUENCE</scope>
    <source>
        <strain evidence="7">KCTC 22169</strain>
    </source>
</reference>
<evidence type="ECO:0000256" key="3">
    <source>
        <dbReference type="ARBA" id="ARBA00023015"/>
    </source>
</evidence>
<dbReference type="SMART" id="SM00347">
    <property type="entry name" value="HTH_MARR"/>
    <property type="match status" value="1"/>
</dbReference>
<dbReference type="InterPro" id="IPR000835">
    <property type="entry name" value="HTH_MarR-typ"/>
</dbReference>
<dbReference type="InterPro" id="IPR036390">
    <property type="entry name" value="WH_DNA-bd_sf"/>
</dbReference>
<dbReference type="PANTHER" id="PTHR33164">
    <property type="entry name" value="TRANSCRIPTIONAL REGULATOR, MARR FAMILY"/>
    <property type="match status" value="1"/>
</dbReference>
<keyword evidence="2" id="KW-0963">Cytoplasm</keyword>
<keyword evidence="5" id="KW-0804">Transcription</keyword>
<evidence type="ECO:0000313" key="7">
    <source>
        <dbReference type="EMBL" id="GGX62932.1"/>
    </source>
</evidence>
<dbReference type="PROSITE" id="PS50995">
    <property type="entry name" value="HTH_MARR_2"/>
    <property type="match status" value="1"/>
</dbReference>
<dbReference type="GO" id="GO:0003700">
    <property type="term" value="F:DNA-binding transcription factor activity"/>
    <property type="evidence" value="ECO:0007669"/>
    <property type="project" value="InterPro"/>
</dbReference>
<dbReference type="EMBL" id="BMXR01000008">
    <property type="protein sequence ID" value="GGX62932.1"/>
    <property type="molecule type" value="Genomic_DNA"/>
</dbReference>
<keyword evidence="4" id="KW-0238">DNA-binding</keyword>
<dbReference type="RefSeq" id="WP_189610779.1">
    <property type="nucleotide sequence ID" value="NZ_BMXR01000008.1"/>
</dbReference>
<comment type="caution">
    <text evidence="7">The sequence shown here is derived from an EMBL/GenBank/DDBJ whole genome shotgun (WGS) entry which is preliminary data.</text>
</comment>
<dbReference type="Pfam" id="PF22381">
    <property type="entry name" value="Staph_reg_Sar_Rot"/>
    <property type="match status" value="1"/>
</dbReference>
<dbReference type="AlphaFoldDB" id="A0A918KGI0"/>
<sequence length="149" mass="17231">MSAKHADYPQLKLTNQICHSLYSATNALVRAYRPLLDPLDLTYPQYLVMLALWEEDEVPIKRLVETTRFDSGTLTPILKRLEQKELIQLVKSDGDKRQRLIRVTETGWQRREEAANVPEGLMCQTEMTAEQALELKALSELLYRQLVES</sequence>
<dbReference type="Gene3D" id="1.10.10.10">
    <property type="entry name" value="Winged helix-like DNA-binding domain superfamily/Winged helix DNA-binding domain"/>
    <property type="match status" value="1"/>
</dbReference>
<feature type="domain" description="HTH marR-type" evidence="6">
    <location>
        <begin position="14"/>
        <end position="147"/>
    </location>
</feature>
<keyword evidence="8" id="KW-1185">Reference proteome</keyword>
<proteinExistence type="predicted"/>
<keyword evidence="3" id="KW-0805">Transcription regulation</keyword>
<dbReference type="Proteomes" id="UP000626148">
    <property type="component" value="Unassembled WGS sequence"/>
</dbReference>
<accession>A0A918KGI0</accession>
<name>A0A918KGI0_9GAMM</name>
<comment type="subcellular location">
    <subcellularLocation>
        <location evidence="1">Cytoplasm</location>
    </subcellularLocation>
</comment>
<dbReference type="GO" id="GO:0005737">
    <property type="term" value="C:cytoplasm"/>
    <property type="evidence" value="ECO:0007669"/>
    <property type="project" value="UniProtKB-SubCell"/>
</dbReference>
<dbReference type="GO" id="GO:0003677">
    <property type="term" value="F:DNA binding"/>
    <property type="evidence" value="ECO:0007669"/>
    <property type="project" value="UniProtKB-KW"/>
</dbReference>
<evidence type="ECO:0000256" key="2">
    <source>
        <dbReference type="ARBA" id="ARBA00022490"/>
    </source>
</evidence>
<evidence type="ECO:0000256" key="4">
    <source>
        <dbReference type="ARBA" id="ARBA00023125"/>
    </source>
</evidence>
<protein>
    <submittedName>
        <fullName evidence="7">MarR family transcriptional regulator</fullName>
    </submittedName>
</protein>
<dbReference type="InterPro" id="IPR039422">
    <property type="entry name" value="MarR/SlyA-like"/>
</dbReference>
<dbReference type="PANTHER" id="PTHR33164:SF5">
    <property type="entry name" value="ORGANIC HYDROPEROXIDE RESISTANCE TRANSCRIPTIONAL REGULATOR"/>
    <property type="match status" value="1"/>
</dbReference>
<dbReference type="GO" id="GO:0006950">
    <property type="term" value="P:response to stress"/>
    <property type="evidence" value="ECO:0007669"/>
    <property type="project" value="TreeGrafter"/>
</dbReference>
<evidence type="ECO:0000256" key="1">
    <source>
        <dbReference type="ARBA" id="ARBA00004496"/>
    </source>
</evidence>
<evidence type="ECO:0000256" key="5">
    <source>
        <dbReference type="ARBA" id="ARBA00023163"/>
    </source>
</evidence>
<dbReference type="SUPFAM" id="SSF46785">
    <property type="entry name" value="Winged helix' DNA-binding domain"/>
    <property type="match status" value="1"/>
</dbReference>
<evidence type="ECO:0000313" key="8">
    <source>
        <dbReference type="Proteomes" id="UP000626148"/>
    </source>
</evidence>
<organism evidence="7 8">
    <name type="scientific">Saccharospirillum salsuginis</name>
    <dbReference type="NCBI Taxonomy" id="418750"/>
    <lineage>
        <taxon>Bacteria</taxon>
        <taxon>Pseudomonadati</taxon>
        <taxon>Pseudomonadota</taxon>
        <taxon>Gammaproteobacteria</taxon>
        <taxon>Oceanospirillales</taxon>
        <taxon>Saccharospirillaceae</taxon>
        <taxon>Saccharospirillum</taxon>
    </lineage>
</organism>
<evidence type="ECO:0000259" key="6">
    <source>
        <dbReference type="PROSITE" id="PS50995"/>
    </source>
</evidence>
<dbReference type="InterPro" id="IPR036388">
    <property type="entry name" value="WH-like_DNA-bd_sf"/>
</dbReference>
<gene>
    <name evidence="7" type="ORF">GCM10007392_33540</name>
</gene>
<reference evidence="7" key="1">
    <citation type="journal article" date="2014" name="Int. J. Syst. Evol. Microbiol.">
        <title>Complete genome sequence of Corynebacterium casei LMG S-19264T (=DSM 44701T), isolated from a smear-ripened cheese.</title>
        <authorList>
            <consortium name="US DOE Joint Genome Institute (JGI-PGF)"/>
            <person name="Walter F."/>
            <person name="Albersmeier A."/>
            <person name="Kalinowski J."/>
            <person name="Ruckert C."/>
        </authorList>
    </citation>
    <scope>NUCLEOTIDE SEQUENCE</scope>
    <source>
        <strain evidence="7">KCTC 22169</strain>
    </source>
</reference>
<dbReference type="InterPro" id="IPR055166">
    <property type="entry name" value="Transc_reg_Sar_Rot_HTH"/>
</dbReference>